<reference evidence="2" key="1">
    <citation type="submission" date="2022-12" db="EMBL/GenBank/DDBJ databases">
        <authorList>
            <person name="Petersen C."/>
        </authorList>
    </citation>
    <scope>NUCLEOTIDE SEQUENCE</scope>
    <source>
        <strain evidence="2">IBT 15544</strain>
    </source>
</reference>
<dbReference type="InterPro" id="IPR017853">
    <property type="entry name" value="GH"/>
</dbReference>
<name>A0A9W9SXS9_9EURO</name>
<reference evidence="2" key="2">
    <citation type="journal article" date="2023" name="IMA Fungus">
        <title>Comparative genomic study of the Penicillium genus elucidates a diverse pangenome and 15 lateral gene transfer events.</title>
        <authorList>
            <person name="Petersen C."/>
            <person name="Sorensen T."/>
            <person name="Nielsen M.R."/>
            <person name="Sondergaard T.E."/>
            <person name="Sorensen J.L."/>
            <person name="Fitzpatrick D.A."/>
            <person name="Frisvad J.C."/>
            <person name="Nielsen K.L."/>
        </authorList>
    </citation>
    <scope>NUCLEOTIDE SEQUENCE</scope>
    <source>
        <strain evidence="2">IBT 15544</strain>
    </source>
</reference>
<dbReference type="SUPFAM" id="SSF51445">
    <property type="entry name" value="(Trans)glycosidases"/>
    <property type="match status" value="1"/>
</dbReference>
<protein>
    <recommendedName>
        <fullName evidence="1">Beta-glucuronidase C-terminal domain-containing protein</fullName>
    </recommendedName>
</protein>
<dbReference type="Pfam" id="PF16862">
    <property type="entry name" value="Glyco_hydro_79C"/>
    <property type="match status" value="1"/>
</dbReference>
<evidence type="ECO:0000313" key="3">
    <source>
        <dbReference type="Proteomes" id="UP001150904"/>
    </source>
</evidence>
<feature type="domain" description="Beta-glucuronidase C-terminal" evidence="1">
    <location>
        <begin position="388"/>
        <end position="504"/>
    </location>
</feature>
<proteinExistence type="predicted"/>
<dbReference type="OrthoDB" id="2831684at2759"/>
<evidence type="ECO:0000313" key="2">
    <source>
        <dbReference type="EMBL" id="KAJ5201860.1"/>
    </source>
</evidence>
<dbReference type="EMBL" id="JAPQKR010000013">
    <property type="protein sequence ID" value="KAJ5201860.1"/>
    <property type="molecule type" value="Genomic_DNA"/>
</dbReference>
<dbReference type="GeneID" id="83180886"/>
<dbReference type="Gene3D" id="3.20.20.80">
    <property type="entry name" value="Glycosidases"/>
    <property type="match status" value="1"/>
</dbReference>
<keyword evidence="3" id="KW-1185">Reference proteome</keyword>
<dbReference type="AlphaFoldDB" id="A0A9W9SXS9"/>
<comment type="caution">
    <text evidence="2">The sequence shown here is derived from an EMBL/GenBank/DDBJ whole genome shotgun (WGS) entry which is preliminary data.</text>
</comment>
<accession>A0A9W9SXS9</accession>
<dbReference type="PANTHER" id="PTHR36183:SF2">
    <property type="entry name" value="BETA-GLUCURONIDASE C-TERMINAL DOMAIN-CONTAINING PROTEIN"/>
    <property type="match status" value="1"/>
</dbReference>
<dbReference type="PANTHER" id="PTHR36183">
    <property type="entry name" value="BETA-GLUCURONIDASE"/>
    <property type="match status" value="1"/>
</dbReference>
<organism evidence="2 3">
    <name type="scientific">Penicillium cinerascens</name>
    <dbReference type="NCBI Taxonomy" id="70096"/>
    <lineage>
        <taxon>Eukaryota</taxon>
        <taxon>Fungi</taxon>
        <taxon>Dikarya</taxon>
        <taxon>Ascomycota</taxon>
        <taxon>Pezizomycotina</taxon>
        <taxon>Eurotiomycetes</taxon>
        <taxon>Eurotiomycetidae</taxon>
        <taxon>Eurotiales</taxon>
        <taxon>Aspergillaceae</taxon>
        <taxon>Penicillium</taxon>
    </lineage>
</organism>
<sequence>MHLEFQTIKRGLLAATTAVNVPLSLEAPDNAVQAPGNFMGFGFETAFINDYANSFTVNLLNSVAKRLDTVPIIRIGGTSGDRVTFDESQQQVKVCIQGDCPIGSSASYILGPSYFDGFKYLSDFGFTFQAPLGPVLNISNTAIYVSRAYEQVNKNNLAAVAIGNEPNLYSHQYNINYTLDQYVNGSKTIMDLVSKTLGFNDRVPMFEVLDLSSTKAQFNLIETFEDNLDSSKDAKIAAWHWYQLPGDYNTLAQQQEYLMNHTAIVLQFDPLKPQLEYLKQNNPTVQPVLSETGSGTQSSIEILSGFGAALWCIDFQLYSLTQGISRVDASHRPAALHSYWVPDNSAGTLNPGPQVRGVWYALPFIADFLGPNPGKVIEVDMGSDTLVAYAIYDASTSAVSKLALINLRAWAIGDGSSRGSETVSVPVSFGISSVNVKRLQSAAGAQAMGFDYAGPSENITWAGEQWSYFIDRGNGHQVAGVAAEVSHPVSDGKVQIQIQDSEALSIEFWDSNLFGGKSHACGQPGFPSCI</sequence>
<gene>
    <name evidence="2" type="ORF">N7498_006523</name>
</gene>
<evidence type="ECO:0000259" key="1">
    <source>
        <dbReference type="Pfam" id="PF16862"/>
    </source>
</evidence>
<dbReference type="InterPro" id="IPR031728">
    <property type="entry name" value="GlcAase_C"/>
</dbReference>
<dbReference type="InterPro" id="IPR052974">
    <property type="entry name" value="GH79_Enzymes"/>
</dbReference>
<dbReference type="RefSeq" id="XP_058307776.1">
    <property type="nucleotide sequence ID" value="XM_058453585.1"/>
</dbReference>
<dbReference type="Proteomes" id="UP001150904">
    <property type="component" value="Unassembled WGS sequence"/>
</dbReference>